<feature type="chain" id="PRO_5047532143" evidence="1">
    <location>
        <begin position="27"/>
        <end position="292"/>
    </location>
</feature>
<keyword evidence="3" id="KW-0540">Nuclease</keyword>
<dbReference type="RefSeq" id="WP_302714126.1">
    <property type="nucleotide sequence ID" value="NZ_JAULRT010000060.1"/>
</dbReference>
<dbReference type="Pfam" id="PF03372">
    <property type="entry name" value="Exo_endo_phos"/>
    <property type="match status" value="1"/>
</dbReference>
<gene>
    <name evidence="3" type="ORF">QWI16_14335</name>
</gene>
<proteinExistence type="predicted"/>
<dbReference type="InterPro" id="IPR036691">
    <property type="entry name" value="Endo/exonu/phosph_ase_sf"/>
</dbReference>
<dbReference type="Gene3D" id="3.60.10.10">
    <property type="entry name" value="Endonuclease/exonuclease/phosphatase"/>
    <property type="match status" value="1"/>
</dbReference>
<organism evidence="3 4">
    <name type="scientific">Gilvimarinus algae</name>
    <dbReference type="NCBI Taxonomy" id="3058037"/>
    <lineage>
        <taxon>Bacteria</taxon>
        <taxon>Pseudomonadati</taxon>
        <taxon>Pseudomonadota</taxon>
        <taxon>Gammaproteobacteria</taxon>
        <taxon>Cellvibrionales</taxon>
        <taxon>Cellvibrionaceae</taxon>
        <taxon>Gilvimarinus</taxon>
    </lineage>
</organism>
<dbReference type="InterPro" id="IPR005135">
    <property type="entry name" value="Endo/exonuclease/phosphatase"/>
</dbReference>
<protein>
    <submittedName>
        <fullName evidence="3">Endonuclease/exonuclease/phosphatase family protein</fullName>
    </submittedName>
</protein>
<comment type="caution">
    <text evidence="3">The sequence shown here is derived from an EMBL/GenBank/DDBJ whole genome shotgun (WGS) entry which is preliminary data.</text>
</comment>
<feature type="signal peptide" evidence="1">
    <location>
        <begin position="1"/>
        <end position="26"/>
    </location>
</feature>
<keyword evidence="4" id="KW-1185">Reference proteome</keyword>
<evidence type="ECO:0000313" key="4">
    <source>
        <dbReference type="Proteomes" id="UP001168380"/>
    </source>
</evidence>
<dbReference type="NCBIfam" id="NF003840">
    <property type="entry name" value="PRK05421.1-2"/>
    <property type="match status" value="1"/>
</dbReference>
<feature type="domain" description="Endonuclease/exonuclease/phosphatase" evidence="2">
    <location>
        <begin position="72"/>
        <end position="273"/>
    </location>
</feature>
<keyword evidence="1" id="KW-0732">Signal</keyword>
<evidence type="ECO:0000256" key="1">
    <source>
        <dbReference type="SAM" id="SignalP"/>
    </source>
</evidence>
<dbReference type="NCBIfam" id="NF003842">
    <property type="entry name" value="PRK05421.1-4"/>
    <property type="match status" value="1"/>
</dbReference>
<keyword evidence="3" id="KW-0378">Hydrolase</keyword>
<name>A0ABT8TGY8_9GAMM</name>
<accession>A0ABT8TGY8</accession>
<dbReference type="GO" id="GO:0004519">
    <property type="term" value="F:endonuclease activity"/>
    <property type="evidence" value="ECO:0007669"/>
    <property type="project" value="UniProtKB-KW"/>
</dbReference>
<dbReference type="Proteomes" id="UP001168380">
    <property type="component" value="Unassembled WGS sequence"/>
</dbReference>
<sequence>MLTSLRRLSSFCIVALTLSAALGAQALESASDESAGLTTLAVTAEQCIGELRSSRERAYPDTYPLPDELRVMSWNIYKAQREQLLSDLQALSEQADILLLQEAFADERLSALKPHWRFAPGYRDGDLQTGVLTLSQWPAAVHCHLTHTEPWLRTPKATNIVEYVLAGDERLLVVNLHAINFELSTDSYREQLMAAVGILQEHPGPAIFAGDLNSWSDTRRALLTELLEPLGLQPALFDEDNRTRAFGLALDHVWTRGVSISASSVPQYTSSDHNPLLVTLELEGVNRVAENR</sequence>
<reference evidence="3" key="1">
    <citation type="submission" date="2023-07" db="EMBL/GenBank/DDBJ databases">
        <title>Gilvimarinus algae sp. nov., isolated from the surface of Kelp.</title>
        <authorList>
            <person name="Sun Y.Y."/>
            <person name="Gong Y."/>
            <person name="Du Z.J."/>
        </authorList>
    </citation>
    <scope>NUCLEOTIDE SEQUENCE</scope>
    <source>
        <strain evidence="3">SDUM040014</strain>
    </source>
</reference>
<keyword evidence="3" id="KW-0255">Endonuclease</keyword>
<evidence type="ECO:0000259" key="2">
    <source>
        <dbReference type="Pfam" id="PF03372"/>
    </source>
</evidence>
<evidence type="ECO:0000313" key="3">
    <source>
        <dbReference type="EMBL" id="MDO3383357.1"/>
    </source>
</evidence>
<dbReference type="SUPFAM" id="SSF56219">
    <property type="entry name" value="DNase I-like"/>
    <property type="match status" value="1"/>
</dbReference>
<dbReference type="EMBL" id="JAULRT010000060">
    <property type="protein sequence ID" value="MDO3383357.1"/>
    <property type="molecule type" value="Genomic_DNA"/>
</dbReference>